<dbReference type="Proteomes" id="UP001500893">
    <property type="component" value="Unassembled WGS sequence"/>
</dbReference>
<keyword evidence="3" id="KW-1185">Reference proteome</keyword>
<dbReference type="PANTHER" id="PTHR42060:SF1">
    <property type="entry name" value="NHL REPEAT-CONTAINING PROTEIN"/>
    <property type="match status" value="1"/>
</dbReference>
<evidence type="ECO:0008006" key="4">
    <source>
        <dbReference type="Google" id="ProtNLM"/>
    </source>
</evidence>
<name>A0ABN3V0P6_9ACTN</name>
<dbReference type="InterPro" id="IPR052998">
    <property type="entry name" value="Hetero-Diels-Alderase-like"/>
</dbReference>
<sequence length="328" mass="33368">MPRLLRPTGAALGVLALGLVAAVPAAPAAGDEPLITDARVVARFGLSAGQTPGNIALEPDGSADLTFAFARAVAHVTVDGTTTSRARLPEVANPDTPVVHSAVVTGIARAHDGTLYVNYATGTSATGVWRISPGGAPERIAQLPPDGFPNGLALDEGRGVLYAADSVRGTVWRVPRTGGPVTAWATGPALAPRPAPPASGLGANGIKVHRDSVWVSNTDRGTLLRIPVLQNGSAGPVETRGDGLDGIDDFAFPGYGRSALVALGTGGKLVLVRPDGTVTTLLTAADGLSGPTSVAVRGRTVYVPSAAFSTRRDPNLLLAHLRHLIGRG</sequence>
<reference evidence="2 3" key="1">
    <citation type="journal article" date="2019" name="Int. J. Syst. Evol. Microbiol.">
        <title>The Global Catalogue of Microorganisms (GCM) 10K type strain sequencing project: providing services to taxonomists for standard genome sequencing and annotation.</title>
        <authorList>
            <consortium name="The Broad Institute Genomics Platform"/>
            <consortium name="The Broad Institute Genome Sequencing Center for Infectious Disease"/>
            <person name="Wu L."/>
            <person name="Ma J."/>
        </authorList>
    </citation>
    <scope>NUCLEOTIDE SEQUENCE [LARGE SCALE GENOMIC DNA]</scope>
    <source>
        <strain evidence="2 3">JCM 11574</strain>
    </source>
</reference>
<gene>
    <name evidence="2" type="ORF">GCM10010521_59380</name>
</gene>
<dbReference type="EMBL" id="BAAAVM010000115">
    <property type="protein sequence ID" value="GAA2773327.1"/>
    <property type="molecule type" value="Genomic_DNA"/>
</dbReference>
<dbReference type="SUPFAM" id="SSF63829">
    <property type="entry name" value="Calcium-dependent phosphotriesterase"/>
    <property type="match status" value="1"/>
</dbReference>
<dbReference type="PANTHER" id="PTHR42060">
    <property type="entry name" value="NHL REPEAT-CONTAINING PROTEIN-RELATED"/>
    <property type="match status" value="1"/>
</dbReference>
<dbReference type="RefSeq" id="WP_345057619.1">
    <property type="nucleotide sequence ID" value="NZ_BAAAVM010000115.1"/>
</dbReference>
<evidence type="ECO:0000256" key="1">
    <source>
        <dbReference type="SAM" id="SignalP"/>
    </source>
</evidence>
<dbReference type="Gene3D" id="2.120.10.30">
    <property type="entry name" value="TolB, C-terminal domain"/>
    <property type="match status" value="1"/>
</dbReference>
<organism evidence="2 3">
    <name type="scientific">Streptomyces rameus</name>
    <dbReference type="NCBI Taxonomy" id="68261"/>
    <lineage>
        <taxon>Bacteria</taxon>
        <taxon>Bacillati</taxon>
        <taxon>Actinomycetota</taxon>
        <taxon>Actinomycetes</taxon>
        <taxon>Kitasatosporales</taxon>
        <taxon>Streptomycetaceae</taxon>
        <taxon>Streptomyces</taxon>
    </lineage>
</organism>
<accession>A0ABN3V0P6</accession>
<feature type="signal peptide" evidence="1">
    <location>
        <begin position="1"/>
        <end position="25"/>
    </location>
</feature>
<protein>
    <recommendedName>
        <fullName evidence="4">Sugar lactone lactonase YvrE</fullName>
    </recommendedName>
</protein>
<dbReference type="InterPro" id="IPR011042">
    <property type="entry name" value="6-blade_b-propeller_TolB-like"/>
</dbReference>
<evidence type="ECO:0000313" key="3">
    <source>
        <dbReference type="Proteomes" id="UP001500893"/>
    </source>
</evidence>
<keyword evidence="1" id="KW-0732">Signal</keyword>
<proteinExistence type="predicted"/>
<comment type="caution">
    <text evidence="2">The sequence shown here is derived from an EMBL/GenBank/DDBJ whole genome shotgun (WGS) entry which is preliminary data.</text>
</comment>
<evidence type="ECO:0000313" key="2">
    <source>
        <dbReference type="EMBL" id="GAA2773327.1"/>
    </source>
</evidence>
<feature type="chain" id="PRO_5045075756" description="Sugar lactone lactonase YvrE" evidence="1">
    <location>
        <begin position="26"/>
        <end position="328"/>
    </location>
</feature>